<dbReference type="OrthoDB" id="2365314at2"/>
<evidence type="ECO:0000256" key="4">
    <source>
        <dbReference type="ARBA" id="ARBA00023136"/>
    </source>
</evidence>
<dbReference type="InterPro" id="IPR010899">
    <property type="entry name" value="UPF0344"/>
</dbReference>
<feature type="transmembrane region" description="Helical" evidence="5">
    <location>
        <begin position="6"/>
        <end position="24"/>
    </location>
</feature>
<keyword evidence="4 5" id="KW-0472">Membrane</keyword>
<keyword evidence="2 5" id="KW-0812">Transmembrane</keyword>
<keyword evidence="7" id="KW-1185">Reference proteome</keyword>
<sequence>MTHAHITTWVVAIILFFVANSLFKSGKEKPFKIVHMVLRLFYVLIIVTGIIIASDIYKFSGEYIGKIILGILTIGMMEMVLGKLKKGQPTKVFWIIFFVVLILTILLGLRLPMGFWLFR</sequence>
<comment type="caution">
    <text evidence="6">The sequence shown here is derived from an EMBL/GenBank/DDBJ whole genome shotgun (WGS) entry which is preliminary data.</text>
</comment>
<organism evidence="6 7">
    <name type="scientific">Metabacillus litoralis</name>
    <dbReference type="NCBI Taxonomy" id="152268"/>
    <lineage>
        <taxon>Bacteria</taxon>
        <taxon>Bacillati</taxon>
        <taxon>Bacillota</taxon>
        <taxon>Bacilli</taxon>
        <taxon>Bacillales</taxon>
        <taxon>Bacillaceae</taxon>
        <taxon>Metabacillus</taxon>
    </lineage>
</organism>
<dbReference type="Proteomes" id="UP000078534">
    <property type="component" value="Unassembled WGS sequence"/>
</dbReference>
<dbReference type="NCBIfam" id="NF010198">
    <property type="entry name" value="PRK13673.1-5"/>
    <property type="match status" value="1"/>
</dbReference>
<dbReference type="GO" id="GO:0005886">
    <property type="term" value="C:plasma membrane"/>
    <property type="evidence" value="ECO:0007669"/>
    <property type="project" value="UniProtKB-SubCell"/>
</dbReference>
<comment type="similarity">
    <text evidence="5">Belongs to the UPF0344 family.</text>
</comment>
<evidence type="ECO:0000313" key="6">
    <source>
        <dbReference type="EMBL" id="OAS83910.1"/>
    </source>
</evidence>
<dbReference type="AlphaFoldDB" id="A0A179SSB4"/>
<reference evidence="7" key="1">
    <citation type="submission" date="2016-04" db="EMBL/GenBank/DDBJ databases">
        <authorList>
            <person name="Lyu Z."/>
            <person name="Lyu W."/>
        </authorList>
    </citation>
    <scope>NUCLEOTIDE SEQUENCE [LARGE SCALE GENOMIC DNA]</scope>
    <source>
        <strain evidence="7">C44</strain>
    </source>
</reference>
<keyword evidence="1 5" id="KW-1003">Cell membrane</keyword>
<comment type="subcellular location">
    <subcellularLocation>
        <location evidence="5">Cell membrane</location>
        <topology evidence="5">Multi-pass membrane protein</topology>
    </subcellularLocation>
</comment>
<evidence type="ECO:0000256" key="2">
    <source>
        <dbReference type="ARBA" id="ARBA00022692"/>
    </source>
</evidence>
<dbReference type="STRING" id="152268.A6K24_07320"/>
<feature type="transmembrane region" description="Helical" evidence="5">
    <location>
        <begin position="93"/>
        <end position="118"/>
    </location>
</feature>
<dbReference type="Pfam" id="PF07457">
    <property type="entry name" value="DUF1516"/>
    <property type="match status" value="1"/>
</dbReference>
<dbReference type="RefSeq" id="WP_066336476.1">
    <property type="nucleotide sequence ID" value="NZ_LWSG01000034.1"/>
</dbReference>
<dbReference type="EMBL" id="LWSG01000034">
    <property type="protein sequence ID" value="OAS83910.1"/>
    <property type="molecule type" value="Genomic_DNA"/>
</dbReference>
<keyword evidence="3 5" id="KW-1133">Transmembrane helix</keyword>
<protein>
    <recommendedName>
        <fullName evidence="5">UPF0344 protein A6K24_07320</fullName>
    </recommendedName>
</protein>
<feature type="transmembrane region" description="Helical" evidence="5">
    <location>
        <begin position="36"/>
        <end position="57"/>
    </location>
</feature>
<name>A0A179SSB4_9BACI</name>
<evidence type="ECO:0000256" key="3">
    <source>
        <dbReference type="ARBA" id="ARBA00022989"/>
    </source>
</evidence>
<feature type="transmembrane region" description="Helical" evidence="5">
    <location>
        <begin position="63"/>
        <end position="81"/>
    </location>
</feature>
<gene>
    <name evidence="6" type="ORF">A6K24_07320</name>
</gene>
<evidence type="ECO:0000256" key="5">
    <source>
        <dbReference type="HAMAP-Rule" id="MF_01536"/>
    </source>
</evidence>
<evidence type="ECO:0000313" key="7">
    <source>
        <dbReference type="Proteomes" id="UP000078534"/>
    </source>
</evidence>
<proteinExistence type="inferred from homology"/>
<accession>A0A179SSB4</accession>
<evidence type="ECO:0000256" key="1">
    <source>
        <dbReference type="ARBA" id="ARBA00022475"/>
    </source>
</evidence>
<dbReference type="HAMAP" id="MF_01536">
    <property type="entry name" value="UPF0344"/>
    <property type="match status" value="1"/>
</dbReference>